<comment type="caution">
    <text evidence="2">The sequence shown here is derived from an EMBL/GenBank/DDBJ whole genome shotgun (WGS) entry which is preliminary data.</text>
</comment>
<dbReference type="InterPro" id="IPR029058">
    <property type="entry name" value="AB_hydrolase_fold"/>
</dbReference>
<dbReference type="PANTHER" id="PTHR42103">
    <property type="entry name" value="ALPHA/BETA-HYDROLASES SUPERFAMILY PROTEIN"/>
    <property type="match status" value="1"/>
</dbReference>
<sequence>MEIIVGGIRGTYTIKGEGSALLCPPHPLMGGSRFDIRLERICEGLHQIGYSTLRFDYKQPFRNGLGEVEDARIMLRYLKERHNFVAVIGYSFGSVVASNIADEADAVVLISPLKKINKIELRDSKKPKLIIYGTYDEIVSVKESREITEKLSPPKEVVELETDHFYTGTLDILTEKIVEFLKKC</sequence>
<dbReference type="InterPro" id="IPR002925">
    <property type="entry name" value="Dienelactn_hydro"/>
</dbReference>
<evidence type="ECO:0000313" key="2">
    <source>
        <dbReference type="EMBL" id="HGE66611.1"/>
    </source>
</evidence>
<dbReference type="Gene3D" id="3.40.50.1820">
    <property type="entry name" value="alpha/beta hydrolase"/>
    <property type="match status" value="1"/>
</dbReference>
<dbReference type="EMBL" id="DRUC01000052">
    <property type="protein sequence ID" value="HHF48222.1"/>
    <property type="molecule type" value="Genomic_DNA"/>
</dbReference>
<dbReference type="EMBL" id="DTPI01000031">
    <property type="protein sequence ID" value="HGE66611.1"/>
    <property type="molecule type" value="Genomic_DNA"/>
</dbReference>
<evidence type="ECO:0000313" key="4">
    <source>
        <dbReference type="EMBL" id="HHF48222.1"/>
    </source>
</evidence>
<dbReference type="Pfam" id="PF01738">
    <property type="entry name" value="DLH"/>
    <property type="match status" value="1"/>
</dbReference>
<dbReference type="EMBL" id="DTAK01000038">
    <property type="protein sequence ID" value="HGU59577.1"/>
    <property type="molecule type" value="Genomic_DNA"/>
</dbReference>
<dbReference type="SUPFAM" id="SSF53474">
    <property type="entry name" value="alpha/beta-Hydrolases"/>
    <property type="match status" value="1"/>
</dbReference>
<dbReference type="GO" id="GO:0016787">
    <property type="term" value="F:hydrolase activity"/>
    <property type="evidence" value="ECO:0007669"/>
    <property type="project" value="UniProtKB-KW"/>
</dbReference>
<dbReference type="PANTHER" id="PTHR42103:SF2">
    <property type="entry name" value="AB HYDROLASE-1 DOMAIN-CONTAINING PROTEIN"/>
    <property type="match status" value="1"/>
</dbReference>
<proteinExistence type="predicted"/>
<name>A0A7C3UCD4_9EURY</name>
<accession>A0A7C3UCD4</accession>
<reference evidence="2" key="1">
    <citation type="journal article" date="2020" name="mSystems">
        <title>Genome- and Community-Level Interaction Insights into Carbon Utilization and Element Cycling Functions of Hydrothermarchaeota in Hydrothermal Sediment.</title>
        <authorList>
            <person name="Zhou Z."/>
            <person name="Liu Y."/>
            <person name="Xu W."/>
            <person name="Pan J."/>
            <person name="Luo Z.H."/>
            <person name="Li M."/>
        </authorList>
    </citation>
    <scope>NUCLEOTIDE SEQUENCE [LARGE SCALE GENOMIC DNA]</scope>
    <source>
        <strain evidence="4">SpSt-10</strain>
        <strain evidence="3">SpSt-62</strain>
        <strain evidence="2">SpSt-97</strain>
    </source>
</reference>
<dbReference type="AlphaFoldDB" id="A0A7C3UCD4"/>
<keyword evidence="2" id="KW-0378">Hydrolase</keyword>
<organism evidence="2">
    <name type="scientific">Geoglobus ahangari</name>
    <dbReference type="NCBI Taxonomy" id="113653"/>
    <lineage>
        <taxon>Archaea</taxon>
        <taxon>Methanobacteriati</taxon>
        <taxon>Methanobacteriota</taxon>
        <taxon>Archaeoglobi</taxon>
        <taxon>Archaeoglobales</taxon>
        <taxon>Archaeoglobaceae</taxon>
        <taxon>Geoglobus</taxon>
    </lineage>
</organism>
<protein>
    <submittedName>
        <fullName evidence="2">Alpha/beta hydrolase</fullName>
    </submittedName>
</protein>
<evidence type="ECO:0000313" key="3">
    <source>
        <dbReference type="EMBL" id="HGU59577.1"/>
    </source>
</evidence>
<gene>
    <name evidence="4" type="ORF">ENL48_03340</name>
    <name evidence="3" type="ORF">ENT89_05355</name>
    <name evidence="2" type="ORF">ENX77_05810</name>
</gene>
<evidence type="ECO:0000259" key="1">
    <source>
        <dbReference type="Pfam" id="PF01738"/>
    </source>
</evidence>
<feature type="domain" description="Dienelactone hydrolase" evidence="1">
    <location>
        <begin position="66"/>
        <end position="156"/>
    </location>
</feature>